<organism evidence="8 9">
    <name type="scientific">Heterostelium pallidum (strain ATCC 26659 / Pp 5 / PN500)</name>
    <name type="common">Cellular slime mold</name>
    <name type="synonym">Polysphondylium pallidum</name>
    <dbReference type="NCBI Taxonomy" id="670386"/>
    <lineage>
        <taxon>Eukaryota</taxon>
        <taxon>Amoebozoa</taxon>
        <taxon>Evosea</taxon>
        <taxon>Eumycetozoa</taxon>
        <taxon>Dictyostelia</taxon>
        <taxon>Acytosteliales</taxon>
        <taxon>Acytosteliaceae</taxon>
        <taxon>Heterostelium</taxon>
    </lineage>
</organism>
<evidence type="ECO:0000313" key="9">
    <source>
        <dbReference type="Proteomes" id="UP000001396"/>
    </source>
</evidence>
<dbReference type="GO" id="GO:0020037">
    <property type="term" value="F:heme binding"/>
    <property type="evidence" value="ECO:0007669"/>
    <property type="project" value="UniProtKB-UniRule"/>
</dbReference>
<comment type="similarity">
    <text evidence="4 5">Belongs to the cytochrome b5 family.</text>
</comment>
<keyword evidence="1 5" id="KW-0349">Heme</keyword>
<feature type="region of interest" description="Disordered" evidence="6">
    <location>
        <begin position="1"/>
        <end position="32"/>
    </location>
</feature>
<dbReference type="PANTHER" id="PTHR19359">
    <property type="entry name" value="CYTOCHROME B5"/>
    <property type="match status" value="1"/>
</dbReference>
<keyword evidence="9" id="KW-1185">Reference proteome</keyword>
<evidence type="ECO:0000313" key="8">
    <source>
        <dbReference type="EMBL" id="EFA85488.1"/>
    </source>
</evidence>
<name>D3AZA5_HETP5</name>
<dbReference type="InterPro" id="IPR001199">
    <property type="entry name" value="Cyt_B5-like_heme/steroid-bd"/>
</dbReference>
<keyword evidence="3 5" id="KW-0408">Iron</keyword>
<dbReference type="GeneID" id="31356973"/>
<dbReference type="STRING" id="670386.D3AZA5"/>
<accession>D3AZA5</accession>
<sequence>MDILSSYLSNTFSSSSPTKNNSSSMLTIDTNNNTNIHSPPTQVYYTIEDVKKHNKANDLWMVLYDKVYNLTEFLNEHPGGSILLKKQSKANLLPLPKWLQVNQTSITTNTIDII</sequence>
<dbReference type="InterPro" id="IPR036400">
    <property type="entry name" value="Cyt_B5-like_heme/steroid_sf"/>
</dbReference>
<protein>
    <recommendedName>
        <fullName evidence="7">Cytochrome b5 heme-binding domain-containing protein</fullName>
    </recommendedName>
</protein>
<comment type="caution">
    <text evidence="8">The sequence shown here is derived from an EMBL/GenBank/DDBJ whole genome shotgun (WGS) entry which is preliminary data.</text>
</comment>
<dbReference type="Proteomes" id="UP000001396">
    <property type="component" value="Unassembled WGS sequence"/>
</dbReference>
<evidence type="ECO:0000259" key="7">
    <source>
        <dbReference type="PROSITE" id="PS50255"/>
    </source>
</evidence>
<dbReference type="GO" id="GO:0046872">
    <property type="term" value="F:metal ion binding"/>
    <property type="evidence" value="ECO:0007669"/>
    <property type="project" value="UniProtKB-UniRule"/>
</dbReference>
<evidence type="ECO:0000256" key="5">
    <source>
        <dbReference type="RuleBase" id="RU362121"/>
    </source>
</evidence>
<dbReference type="InterPro" id="IPR018506">
    <property type="entry name" value="Cyt_B5_heme-BS"/>
</dbReference>
<dbReference type="PROSITE" id="PS00191">
    <property type="entry name" value="CYTOCHROME_B5_1"/>
    <property type="match status" value="1"/>
</dbReference>
<evidence type="ECO:0000256" key="1">
    <source>
        <dbReference type="ARBA" id="ARBA00022617"/>
    </source>
</evidence>
<dbReference type="SUPFAM" id="SSF55856">
    <property type="entry name" value="Cytochrome b5-like heme/steroid binding domain"/>
    <property type="match status" value="1"/>
</dbReference>
<dbReference type="RefSeq" id="XP_020437596.1">
    <property type="nucleotide sequence ID" value="XM_020572453.1"/>
</dbReference>
<evidence type="ECO:0000256" key="4">
    <source>
        <dbReference type="ARBA" id="ARBA00038168"/>
    </source>
</evidence>
<evidence type="ECO:0000256" key="3">
    <source>
        <dbReference type="ARBA" id="ARBA00023004"/>
    </source>
</evidence>
<reference evidence="8 9" key="1">
    <citation type="journal article" date="2011" name="Genome Res.">
        <title>Phylogeny-wide analysis of social amoeba genomes highlights ancient origins for complex intercellular communication.</title>
        <authorList>
            <person name="Heidel A.J."/>
            <person name="Lawal H.M."/>
            <person name="Felder M."/>
            <person name="Schilde C."/>
            <person name="Helps N.R."/>
            <person name="Tunggal B."/>
            <person name="Rivero F."/>
            <person name="John U."/>
            <person name="Schleicher M."/>
            <person name="Eichinger L."/>
            <person name="Platzer M."/>
            <person name="Noegel A.A."/>
            <person name="Schaap P."/>
            <person name="Gloeckner G."/>
        </authorList>
    </citation>
    <scope>NUCLEOTIDE SEQUENCE [LARGE SCALE GENOMIC DNA]</scope>
    <source>
        <strain evidence="9">ATCC 26659 / Pp 5 / PN500</strain>
    </source>
</reference>
<dbReference type="InParanoid" id="D3AZA5"/>
<dbReference type="Pfam" id="PF00173">
    <property type="entry name" value="Cyt-b5"/>
    <property type="match status" value="1"/>
</dbReference>
<evidence type="ECO:0000256" key="2">
    <source>
        <dbReference type="ARBA" id="ARBA00022723"/>
    </source>
</evidence>
<proteinExistence type="inferred from homology"/>
<gene>
    <name evidence="8" type="ORF">PPL_01445</name>
</gene>
<dbReference type="AlphaFoldDB" id="D3AZA5"/>
<dbReference type="InterPro" id="IPR050668">
    <property type="entry name" value="Cytochrome_b5"/>
</dbReference>
<dbReference type="PROSITE" id="PS50255">
    <property type="entry name" value="CYTOCHROME_B5_2"/>
    <property type="match status" value="1"/>
</dbReference>
<evidence type="ECO:0000256" key="6">
    <source>
        <dbReference type="SAM" id="MobiDB-lite"/>
    </source>
</evidence>
<dbReference type="Gene3D" id="3.10.120.10">
    <property type="entry name" value="Cytochrome b5-like heme/steroid binding domain"/>
    <property type="match status" value="1"/>
</dbReference>
<feature type="domain" description="Cytochrome b5 heme-binding" evidence="7">
    <location>
        <begin position="42"/>
        <end position="84"/>
    </location>
</feature>
<dbReference type="SMART" id="SM01117">
    <property type="entry name" value="Cyt-b5"/>
    <property type="match status" value="1"/>
</dbReference>
<feature type="compositionally biased region" description="Low complexity" evidence="6">
    <location>
        <begin position="1"/>
        <end position="24"/>
    </location>
</feature>
<keyword evidence="2 5" id="KW-0479">Metal-binding</keyword>
<dbReference type="EMBL" id="ADBJ01000007">
    <property type="protein sequence ID" value="EFA85488.1"/>
    <property type="molecule type" value="Genomic_DNA"/>
</dbReference>
<dbReference type="GO" id="GO:0016020">
    <property type="term" value="C:membrane"/>
    <property type="evidence" value="ECO:0007669"/>
    <property type="project" value="TreeGrafter"/>
</dbReference>